<evidence type="ECO:0000313" key="13">
    <source>
        <dbReference type="EMBL" id="XCH25376.1"/>
    </source>
</evidence>
<evidence type="ECO:0000256" key="11">
    <source>
        <dbReference type="PIRSR" id="PIRSR000463-1"/>
    </source>
</evidence>
<dbReference type="GO" id="GO:0003844">
    <property type="term" value="F:1,4-alpha-glucan branching enzyme activity"/>
    <property type="evidence" value="ECO:0007669"/>
    <property type="project" value="UniProtKB-UniRule"/>
</dbReference>
<feature type="active site" description="Nucleophile" evidence="10 11">
    <location>
        <position position="260"/>
    </location>
</feature>
<dbReference type="InterPro" id="IPR006048">
    <property type="entry name" value="A-amylase/branching_C"/>
</dbReference>
<dbReference type="EMBL" id="CP159289">
    <property type="protein sequence ID" value="XCH25376.1"/>
    <property type="molecule type" value="Genomic_DNA"/>
</dbReference>
<dbReference type="InterPro" id="IPR006047">
    <property type="entry name" value="GH13_cat_dom"/>
</dbReference>
<feature type="domain" description="Glycosyl hydrolase family 13 catalytic" evidence="12">
    <location>
        <begin position="101"/>
        <end position="476"/>
    </location>
</feature>
<dbReference type="InterPro" id="IPR013780">
    <property type="entry name" value="Glyco_hydro_b"/>
</dbReference>
<dbReference type="Gene3D" id="2.60.40.1180">
    <property type="entry name" value="Golgi alpha-mannosidase II"/>
    <property type="match status" value="1"/>
</dbReference>
<dbReference type="GO" id="GO:0043169">
    <property type="term" value="F:cation binding"/>
    <property type="evidence" value="ECO:0007669"/>
    <property type="project" value="InterPro"/>
</dbReference>
<protein>
    <recommendedName>
        <fullName evidence="10">1,4-alpha-glucan branching enzyme GlgB</fullName>
        <ecNumber evidence="10">2.4.1.18</ecNumber>
    </recommendedName>
    <alternativeName>
        <fullName evidence="10">1,4-alpha-D-glucan:1,4-alpha-D-glucan 6-glucosyl-transferase</fullName>
    </alternativeName>
    <alternativeName>
        <fullName evidence="10">Alpha-(1-&gt;4)-glucan branching enzyme</fullName>
    </alternativeName>
    <alternativeName>
        <fullName evidence="10">Glycogen branching enzyme</fullName>
        <shortName evidence="10">BE</shortName>
    </alternativeName>
</protein>
<dbReference type="Pfam" id="PF00128">
    <property type="entry name" value="Alpha-amylase"/>
    <property type="match status" value="1"/>
</dbReference>
<comment type="pathway">
    <text evidence="3 10">Glycan biosynthesis; glycogen biosynthesis.</text>
</comment>
<keyword evidence="9 10" id="KW-0119">Carbohydrate metabolism</keyword>
<name>A0AAU8FLH1_9BACT</name>
<dbReference type="EC" id="2.4.1.18" evidence="10"/>
<reference evidence="13" key="1">
    <citation type="submission" date="2024-06" db="EMBL/GenBank/DDBJ databases">
        <title>Sequencing and assembly of the genome of Dyadobacter sp. strain 676, a symbiont of Cyamopsis tetragonoloba.</title>
        <authorList>
            <person name="Guro P."/>
            <person name="Sazanova A."/>
            <person name="Kuznetsova I."/>
            <person name="Belimov A."/>
            <person name="Safronova V."/>
        </authorList>
    </citation>
    <scope>NUCLEOTIDE SEQUENCE</scope>
    <source>
        <strain evidence="13">676</strain>
    </source>
</reference>
<dbReference type="SUPFAM" id="SSF81296">
    <property type="entry name" value="E set domains"/>
    <property type="match status" value="1"/>
</dbReference>
<keyword evidence="6 10" id="KW-0328">Glycosyltransferase</keyword>
<dbReference type="Gene3D" id="2.60.40.10">
    <property type="entry name" value="Immunoglobulins"/>
    <property type="match status" value="1"/>
</dbReference>
<evidence type="ECO:0000256" key="7">
    <source>
        <dbReference type="ARBA" id="ARBA00022679"/>
    </source>
</evidence>
<comment type="function">
    <text evidence="2 10">Catalyzes the formation of the alpha-1,6-glucosidic linkages in glycogen by scission of a 1,4-alpha-linked oligosaccharide from growing alpha-1,4-glucan chains and the subsequent attachment of the oligosaccharide to the alpha-1,6 position.</text>
</comment>
<dbReference type="NCBIfam" id="TIGR01515">
    <property type="entry name" value="branching_enzym"/>
    <property type="match status" value="1"/>
</dbReference>
<dbReference type="InterPro" id="IPR006407">
    <property type="entry name" value="GlgB"/>
</dbReference>
<dbReference type="GO" id="GO:0005978">
    <property type="term" value="P:glycogen biosynthetic process"/>
    <property type="evidence" value="ECO:0007669"/>
    <property type="project" value="UniProtKB-UniRule"/>
</dbReference>
<dbReference type="NCBIfam" id="NF008967">
    <property type="entry name" value="PRK12313.1"/>
    <property type="match status" value="1"/>
</dbReference>
<evidence type="ECO:0000256" key="9">
    <source>
        <dbReference type="ARBA" id="ARBA00023277"/>
    </source>
</evidence>
<dbReference type="SUPFAM" id="SSF51011">
    <property type="entry name" value="Glycosyl hydrolase domain"/>
    <property type="match status" value="1"/>
</dbReference>
<comment type="subunit">
    <text evidence="10">Monomer.</text>
</comment>
<dbReference type="Pfam" id="PF02806">
    <property type="entry name" value="Alpha-amylase_C"/>
    <property type="match status" value="1"/>
</dbReference>
<dbReference type="InterPro" id="IPR004193">
    <property type="entry name" value="Glyco_hydro_13_N"/>
</dbReference>
<dbReference type="NCBIfam" id="NF003811">
    <property type="entry name" value="PRK05402.1"/>
    <property type="match status" value="1"/>
</dbReference>
<feature type="active site" description="Proton donor" evidence="10 11">
    <location>
        <position position="313"/>
    </location>
</feature>
<evidence type="ECO:0000256" key="4">
    <source>
        <dbReference type="ARBA" id="ARBA00009000"/>
    </source>
</evidence>
<dbReference type="SMART" id="SM00642">
    <property type="entry name" value="Aamy"/>
    <property type="match status" value="1"/>
</dbReference>
<dbReference type="InterPro" id="IPR017853">
    <property type="entry name" value="GH"/>
</dbReference>
<gene>
    <name evidence="10 13" type="primary">glgB</name>
    <name evidence="13" type="ORF">ABV298_02800</name>
</gene>
<dbReference type="SUPFAM" id="SSF51445">
    <property type="entry name" value="(Trans)glycosidases"/>
    <property type="match status" value="1"/>
</dbReference>
<dbReference type="RefSeq" id="WP_353720677.1">
    <property type="nucleotide sequence ID" value="NZ_CP159289.1"/>
</dbReference>
<evidence type="ECO:0000256" key="5">
    <source>
        <dbReference type="ARBA" id="ARBA00022600"/>
    </source>
</evidence>
<dbReference type="GO" id="GO:0005829">
    <property type="term" value="C:cytosol"/>
    <property type="evidence" value="ECO:0007669"/>
    <property type="project" value="TreeGrafter"/>
</dbReference>
<evidence type="ECO:0000256" key="1">
    <source>
        <dbReference type="ARBA" id="ARBA00000826"/>
    </source>
</evidence>
<accession>A0AAU8FLH1</accession>
<dbReference type="AlphaFoldDB" id="A0AAU8FLH1"/>
<dbReference type="InterPro" id="IPR037439">
    <property type="entry name" value="Branching_enzy"/>
</dbReference>
<proteinExistence type="inferred from homology"/>
<dbReference type="Pfam" id="PF02922">
    <property type="entry name" value="CBM_48"/>
    <property type="match status" value="1"/>
</dbReference>
<evidence type="ECO:0000259" key="12">
    <source>
        <dbReference type="SMART" id="SM00642"/>
    </source>
</evidence>
<organism evidence="13">
    <name type="scientific">Dyadobacter sp. 676</name>
    <dbReference type="NCBI Taxonomy" id="3088362"/>
    <lineage>
        <taxon>Bacteria</taxon>
        <taxon>Pseudomonadati</taxon>
        <taxon>Bacteroidota</taxon>
        <taxon>Cytophagia</taxon>
        <taxon>Cytophagales</taxon>
        <taxon>Spirosomataceae</taxon>
        <taxon>Dyadobacter</taxon>
    </lineage>
</organism>
<keyword evidence="7 10" id="KW-0808">Transferase</keyword>
<keyword evidence="5 10" id="KW-0321">Glycogen metabolism</keyword>
<evidence type="ECO:0000256" key="3">
    <source>
        <dbReference type="ARBA" id="ARBA00004964"/>
    </source>
</evidence>
<dbReference type="CDD" id="cd02855">
    <property type="entry name" value="E_set_GBE_prok_N"/>
    <property type="match status" value="1"/>
</dbReference>
<evidence type="ECO:0000256" key="2">
    <source>
        <dbReference type="ARBA" id="ARBA00002953"/>
    </source>
</evidence>
<dbReference type="PANTHER" id="PTHR43651">
    <property type="entry name" value="1,4-ALPHA-GLUCAN-BRANCHING ENZYME"/>
    <property type="match status" value="1"/>
</dbReference>
<dbReference type="Gene3D" id="3.20.20.80">
    <property type="entry name" value="Glycosidases"/>
    <property type="match status" value="1"/>
</dbReference>
<dbReference type="InterPro" id="IPR044143">
    <property type="entry name" value="GlgB_N_E_set_prok"/>
</dbReference>
<dbReference type="FunFam" id="3.20.20.80:FF:000003">
    <property type="entry name" value="1,4-alpha-glucan branching enzyme GlgB"/>
    <property type="match status" value="1"/>
</dbReference>
<sequence>MSVIGSFNDWKRDAHPLSARSDGSGIWEGFIPQVSRGALYKYFIRSANAYEVEKGDPYATYWQTPPHTASVVWDLRFEWTDHTWMEKRKAPALNNPISIYEVHPGSWRKVPEEEGRWMTYRELAAELPEYCRFMGFTHVEFLPMAEHPFYGSWGYQVTGYFAPTSRYGTPQDFMFLINALHEANIGVILDWVPSHFPTDEHGLGYFDGSHLYEHADPRQGFHPDWQSAIFNYGRHEVRSFLISNALYWLDKFHIDGLRVDAVASMLYLDYSRKEGEWIPNKYGGRENLEAIDFLRDFNTAVHQSFPEVLTIAEESTAWPGVTHPVSSGGLGFDLKWMMGWMHDTLAYFQRDTVYRSYHQGQLSFSLHYAFSERFVLPLSHDEVVYGKRSLLHKMPGDEWQRFANLRLLHTYMYGHPGAKLLFMGAEFGQNHEWRHDYSLDWGENQHPAHNGIQRLVKDLNEFYGNEPALYERNFSREGFEWIDHQDATNSVLAWIRKGASPSEELLFIANFTPVVRENYRIGVPRPGYYREVFNSDNLRYGGVRRCLSGRNRKLSYSPARPCPFRSVDTPAAGGNSIKIPPQF</sequence>
<dbReference type="InterPro" id="IPR014756">
    <property type="entry name" value="Ig_E-set"/>
</dbReference>
<comment type="similarity">
    <text evidence="4 10">Belongs to the glycosyl hydrolase 13 family. GlgB subfamily.</text>
</comment>
<dbReference type="CDD" id="cd11322">
    <property type="entry name" value="AmyAc_Glg_BE"/>
    <property type="match status" value="1"/>
</dbReference>
<dbReference type="HAMAP" id="MF_00685">
    <property type="entry name" value="GlgB"/>
    <property type="match status" value="1"/>
</dbReference>
<dbReference type="InterPro" id="IPR013783">
    <property type="entry name" value="Ig-like_fold"/>
</dbReference>
<dbReference type="GO" id="GO:0004553">
    <property type="term" value="F:hydrolase activity, hydrolyzing O-glycosyl compounds"/>
    <property type="evidence" value="ECO:0007669"/>
    <property type="project" value="InterPro"/>
</dbReference>
<evidence type="ECO:0000256" key="10">
    <source>
        <dbReference type="HAMAP-Rule" id="MF_00685"/>
    </source>
</evidence>
<dbReference type="PANTHER" id="PTHR43651:SF3">
    <property type="entry name" value="1,4-ALPHA-GLUCAN-BRANCHING ENZYME"/>
    <property type="match status" value="1"/>
</dbReference>
<evidence type="ECO:0000256" key="6">
    <source>
        <dbReference type="ARBA" id="ARBA00022676"/>
    </source>
</evidence>
<comment type="catalytic activity">
    <reaction evidence="1 10">
        <text>Transfers a segment of a (1-&gt;4)-alpha-D-glucan chain to a primary hydroxy group in a similar glucan chain.</text>
        <dbReference type="EC" id="2.4.1.18"/>
    </reaction>
</comment>
<dbReference type="PIRSF" id="PIRSF000463">
    <property type="entry name" value="GlgB"/>
    <property type="match status" value="1"/>
</dbReference>
<keyword evidence="8 10" id="KW-0320">Glycogen biosynthesis</keyword>
<evidence type="ECO:0000256" key="8">
    <source>
        <dbReference type="ARBA" id="ARBA00023056"/>
    </source>
</evidence>